<dbReference type="RefSeq" id="WP_201674770.1">
    <property type="nucleotide sequence ID" value="NZ_JAEQNE010000003.1"/>
</dbReference>
<evidence type="ECO:0000313" key="2">
    <source>
        <dbReference type="EMBL" id="MBL0392122.1"/>
    </source>
</evidence>
<evidence type="ECO:0000313" key="3">
    <source>
        <dbReference type="Proteomes" id="UP000599109"/>
    </source>
</evidence>
<feature type="region of interest" description="Disordered" evidence="1">
    <location>
        <begin position="1"/>
        <end position="22"/>
    </location>
</feature>
<dbReference type="EMBL" id="JAEQNE010000003">
    <property type="protein sequence ID" value="MBL0392122.1"/>
    <property type="molecule type" value="Genomic_DNA"/>
</dbReference>
<feature type="region of interest" description="Disordered" evidence="1">
    <location>
        <begin position="134"/>
        <end position="171"/>
    </location>
</feature>
<feature type="compositionally biased region" description="Polar residues" evidence="1">
    <location>
        <begin position="136"/>
        <end position="146"/>
    </location>
</feature>
<accession>A0A936Z1Z9</accession>
<proteinExistence type="predicted"/>
<dbReference type="AlphaFoldDB" id="A0A936Z1Z9"/>
<reference evidence="2 3" key="1">
    <citation type="journal article" date="2017" name="Int. J. Syst. Evol. Microbiol.">
        <title>Ramlibacter monticola sp. nov., isolated from forest soil.</title>
        <authorList>
            <person name="Chaudhary D.K."/>
            <person name="Kim J."/>
        </authorList>
    </citation>
    <scope>NUCLEOTIDE SEQUENCE [LARGE SCALE GENOMIC DNA]</scope>
    <source>
        <strain evidence="2 3">KACC 19175</strain>
    </source>
</reference>
<comment type="caution">
    <text evidence="2">The sequence shown here is derived from an EMBL/GenBank/DDBJ whole genome shotgun (WGS) entry which is preliminary data.</text>
</comment>
<keyword evidence="3" id="KW-1185">Reference proteome</keyword>
<sequence>MVSNFMGTGPAPPDACPRLGAQPNHPLGLSDALRSVACSAAAADNRVLKHFPKESPLARSAPWPDKIIALLRARNPAAAIAQIRAASVRDLRALEKALAAVQLAGWWKLDAMARQPQFRECRARSVRNITRPVIGNSPSAAKSAQASDGMLKGRLGGITTRRADSKPVAAA</sequence>
<name>A0A936Z1Z9_9BURK</name>
<evidence type="ECO:0000256" key="1">
    <source>
        <dbReference type="SAM" id="MobiDB-lite"/>
    </source>
</evidence>
<dbReference type="Proteomes" id="UP000599109">
    <property type="component" value="Unassembled WGS sequence"/>
</dbReference>
<organism evidence="2 3">
    <name type="scientific">Ramlibacter monticola</name>
    <dbReference type="NCBI Taxonomy" id="1926872"/>
    <lineage>
        <taxon>Bacteria</taxon>
        <taxon>Pseudomonadati</taxon>
        <taxon>Pseudomonadota</taxon>
        <taxon>Betaproteobacteria</taxon>
        <taxon>Burkholderiales</taxon>
        <taxon>Comamonadaceae</taxon>
        <taxon>Ramlibacter</taxon>
    </lineage>
</organism>
<gene>
    <name evidence="2" type="ORF">JJ685_13365</name>
</gene>
<protein>
    <submittedName>
        <fullName evidence="2">Uncharacterized protein</fullName>
    </submittedName>
</protein>